<dbReference type="PANTHER" id="PTHR38697">
    <property type="entry name" value="NUCLEAR PORE COMPLEX PROTEIN SIMILAR TO S. CEREVISIAE NUP2 (EUROFUNG)"/>
    <property type="match status" value="1"/>
</dbReference>
<feature type="compositionally biased region" description="Polar residues" evidence="1">
    <location>
        <begin position="1159"/>
        <end position="1190"/>
    </location>
</feature>
<evidence type="ECO:0008006" key="4">
    <source>
        <dbReference type="Google" id="ProtNLM"/>
    </source>
</evidence>
<dbReference type="InterPro" id="IPR011993">
    <property type="entry name" value="PH-like_dom_sf"/>
</dbReference>
<feature type="compositionally biased region" description="Low complexity" evidence="1">
    <location>
        <begin position="995"/>
        <end position="1022"/>
    </location>
</feature>
<feature type="region of interest" description="Disordered" evidence="1">
    <location>
        <begin position="851"/>
        <end position="1104"/>
    </location>
</feature>
<feature type="compositionally biased region" description="Polar residues" evidence="1">
    <location>
        <begin position="515"/>
        <end position="525"/>
    </location>
</feature>
<comment type="caution">
    <text evidence="2">The sequence shown here is derived from an EMBL/GenBank/DDBJ whole genome shotgun (WGS) entry which is preliminary data.</text>
</comment>
<name>A0A139H8S4_9PEZI</name>
<keyword evidence="3" id="KW-1185">Reference proteome</keyword>
<feature type="compositionally biased region" description="Polar residues" evidence="1">
    <location>
        <begin position="614"/>
        <end position="625"/>
    </location>
</feature>
<feature type="region of interest" description="Disordered" evidence="1">
    <location>
        <begin position="680"/>
        <end position="706"/>
    </location>
</feature>
<feature type="compositionally biased region" description="Low complexity" evidence="1">
    <location>
        <begin position="243"/>
        <end position="257"/>
    </location>
</feature>
<dbReference type="EMBL" id="LFZO01000732">
    <property type="protein sequence ID" value="KXS98834.1"/>
    <property type="molecule type" value="Genomic_DNA"/>
</dbReference>
<feature type="region of interest" description="Disordered" evidence="1">
    <location>
        <begin position="465"/>
        <end position="491"/>
    </location>
</feature>
<gene>
    <name evidence="2" type="ORF">AC579_4447</name>
</gene>
<dbReference type="Gene3D" id="2.30.29.30">
    <property type="entry name" value="Pleckstrin-homology domain (PH domain)/Phosphotyrosine-binding domain (PTB)"/>
    <property type="match status" value="1"/>
</dbReference>
<organism evidence="2 3">
    <name type="scientific">Pseudocercospora musae</name>
    <dbReference type="NCBI Taxonomy" id="113226"/>
    <lineage>
        <taxon>Eukaryota</taxon>
        <taxon>Fungi</taxon>
        <taxon>Dikarya</taxon>
        <taxon>Ascomycota</taxon>
        <taxon>Pezizomycotina</taxon>
        <taxon>Dothideomycetes</taxon>
        <taxon>Dothideomycetidae</taxon>
        <taxon>Mycosphaerellales</taxon>
        <taxon>Mycosphaerellaceae</taxon>
        <taxon>Pseudocercospora</taxon>
    </lineage>
</organism>
<feature type="compositionally biased region" description="Basic residues" evidence="1">
    <location>
        <begin position="55"/>
        <end position="64"/>
    </location>
</feature>
<feature type="compositionally biased region" description="Polar residues" evidence="1">
    <location>
        <begin position="467"/>
        <end position="491"/>
    </location>
</feature>
<accession>A0A139H8S4</accession>
<feature type="region of interest" description="Disordered" evidence="1">
    <location>
        <begin position="512"/>
        <end position="625"/>
    </location>
</feature>
<feature type="compositionally biased region" description="Polar residues" evidence="1">
    <location>
        <begin position="380"/>
        <end position="395"/>
    </location>
</feature>
<evidence type="ECO:0000256" key="1">
    <source>
        <dbReference type="SAM" id="MobiDB-lite"/>
    </source>
</evidence>
<feature type="compositionally biased region" description="Basic and acidic residues" evidence="1">
    <location>
        <begin position="563"/>
        <end position="573"/>
    </location>
</feature>
<feature type="compositionally biased region" description="Polar residues" evidence="1">
    <location>
        <begin position="1073"/>
        <end position="1089"/>
    </location>
</feature>
<feature type="compositionally biased region" description="Low complexity" evidence="1">
    <location>
        <begin position="600"/>
        <end position="613"/>
    </location>
</feature>
<feature type="compositionally biased region" description="Basic and acidic residues" evidence="1">
    <location>
        <begin position="943"/>
        <end position="952"/>
    </location>
</feature>
<feature type="region of interest" description="Disordered" evidence="1">
    <location>
        <begin position="149"/>
        <end position="425"/>
    </location>
</feature>
<feature type="region of interest" description="Disordered" evidence="1">
    <location>
        <begin position="1155"/>
        <end position="1222"/>
    </location>
</feature>
<feature type="compositionally biased region" description="Low complexity" evidence="1">
    <location>
        <begin position="687"/>
        <end position="699"/>
    </location>
</feature>
<feature type="compositionally biased region" description="Basic and acidic residues" evidence="1">
    <location>
        <begin position="1023"/>
        <end position="1036"/>
    </location>
</feature>
<feature type="compositionally biased region" description="Low complexity" evidence="1">
    <location>
        <begin position="728"/>
        <end position="739"/>
    </location>
</feature>
<dbReference type="InterPro" id="IPR053074">
    <property type="entry name" value="NPC_Nucleoporin"/>
</dbReference>
<feature type="compositionally biased region" description="Polar residues" evidence="1">
    <location>
        <begin position="587"/>
        <end position="599"/>
    </location>
</feature>
<dbReference type="OrthoDB" id="10265837at2759"/>
<feature type="compositionally biased region" description="Polar residues" evidence="1">
    <location>
        <begin position="954"/>
        <end position="975"/>
    </location>
</feature>
<feature type="compositionally biased region" description="Low complexity" evidence="1">
    <location>
        <begin position="175"/>
        <end position="233"/>
    </location>
</feature>
<feature type="compositionally biased region" description="Low complexity" evidence="1">
    <location>
        <begin position="315"/>
        <end position="326"/>
    </location>
</feature>
<feature type="compositionally biased region" description="Polar residues" evidence="1">
    <location>
        <begin position="852"/>
        <end position="874"/>
    </location>
</feature>
<dbReference type="SUPFAM" id="SSF50729">
    <property type="entry name" value="PH domain-like"/>
    <property type="match status" value="1"/>
</dbReference>
<feature type="compositionally biased region" description="Polar residues" evidence="1">
    <location>
        <begin position="402"/>
        <end position="425"/>
    </location>
</feature>
<feature type="region of interest" description="Disordered" evidence="1">
    <location>
        <begin position="1"/>
        <end position="64"/>
    </location>
</feature>
<proteinExistence type="predicted"/>
<feature type="compositionally biased region" description="Polar residues" evidence="1">
    <location>
        <begin position="344"/>
        <end position="371"/>
    </location>
</feature>
<sequence>MSKRGAGSNWASGEDRYGGAAPGMENTDKPLQATAAQMAKRNSAPPSHVHPARSTTHRHHARIPNRHTIVLFHTATAVMATHIPPEYTLARTRYLTFTSKHKELDKKLIKEYEQLIGLLPEEFLKYGTGRTDVKARIAAAKKTVRTPIRGNSPAVNIPPQPNPFGGGGGGGMFGAGAMQQPQQQQQPAANPFTASSFDFNFGGNQTNGTSTNNPFAFGASAPAPSQPQQNGGQNMFGQSAAPSFGTGTATSFGTNASQPQQNGFNPSTPMFNQPSQSQQASTGFSFGATASTQQNGTSTPTTSFGGFGAQAPQTNSNGNVSFNFGGAAQEKQEPKPSTPFAGFGQTSAASNNQTSNLFGNLGQNSSQNGDKPSTPFAGFGTQSTQQNGTLFSGNGQEKPKENGQTTSNLFGNIGQQKTPEPEQSNTLFSGIVHKPAESSGTSTNLFGNLGQKPLSSAGNNLFAAASQPEQQTPKPTTSLFSGLSNTQPPKPSTSLFNAPSVSVPASTGKGLFGSQVMSNEPSKGTGSVLDNLPPRETPQFGSHIPGQAYKEGHDEEEQQAESGKTELFPKSKATDNVPPSVPFGGFESTQPASSTSLFKTSSDQQDTSMTTPSATPQKSLFAPSVTTATQPPARSLFDRIDAPAPSATPAAQAAKSLFDRIEQKQDGQASLFNNASATSATTKPMFSQPAPASEAPSASLFQKPASSAHLQVPSKNIFSQTPAASSTAAVPTAAQSSTTKQPLPPAKHTFKEPGYAGYRPVAAAQGALSESQRASFEKLNDALLVHINKLETNQDLSEIFRFALVASAEIAGRSRPSESELNPAARAAVPAQAATGSASFSSAAPANATTSFGKQSVQGSGSNTAAPPQTNLFAQTPKAAPATSLFSQPPATAPTKKRSFEEDSDDLAQQPATEKRSKPNEPPQHPKLPAAASNTAKLFASTLEKRHEEETPKSALTSGFNPSTKSLFSAPSSGSAALKPATAGFAPSLDAQTKPATPLGFTPAGGAAAGGSFLSSFGAAAKAQEEKDRKKRKAEDYDSDEETEEQWLKRDKEEQDAKRKKIEEAAKSAKCFSFTSSNGPTSPAKQSTAAALEKAQGKGDNTWKPETPIKFSLFNAGDNASTTPAVSPPKLGGGSLFANSAAGKTIGGGLFSAGSASANTSSKLAPPSTGFNFSSQPSSLGVSRATTPGVTTDGEASTAAEGEDGDAETSNDPQAEDQTGLTIEERNANDILGEFHDVKTSKFEVNDQGQKKWVPKGFGVVYLLKDKETGKTRILSRVGTGKLTLNYNPLKGSKYATHPKKDTMVTAAFWDHLHTTEPALGQFIMTTSQANDASELARILTEGTPQ</sequence>
<evidence type="ECO:0000313" key="3">
    <source>
        <dbReference type="Proteomes" id="UP000073492"/>
    </source>
</evidence>
<feature type="region of interest" description="Disordered" evidence="1">
    <location>
        <begin position="728"/>
        <end position="754"/>
    </location>
</feature>
<dbReference type="STRING" id="113226.A0A139H8S4"/>
<evidence type="ECO:0000313" key="2">
    <source>
        <dbReference type="EMBL" id="KXS98834.1"/>
    </source>
</evidence>
<dbReference type="Proteomes" id="UP000073492">
    <property type="component" value="Unassembled WGS sequence"/>
</dbReference>
<feature type="compositionally biased region" description="Polar residues" evidence="1">
    <location>
        <begin position="258"/>
        <end position="295"/>
    </location>
</feature>
<feature type="compositionally biased region" description="Gly residues" evidence="1">
    <location>
        <begin position="164"/>
        <end position="174"/>
    </location>
</feature>
<feature type="compositionally biased region" description="Basic and acidic residues" evidence="1">
    <location>
        <begin position="1046"/>
        <end position="1067"/>
    </location>
</feature>
<protein>
    <recommendedName>
        <fullName evidence="4">RanBD1 domain-containing protein</fullName>
    </recommendedName>
</protein>
<feature type="compositionally biased region" description="Polar residues" evidence="1">
    <location>
        <begin position="1210"/>
        <end position="1221"/>
    </location>
</feature>
<reference evidence="2 3" key="1">
    <citation type="submission" date="2015-07" db="EMBL/GenBank/DDBJ databases">
        <title>Comparative genomics of the Sigatoka disease complex on banana suggests a link between parallel evolutionary changes in Pseudocercospora fijiensis and Pseudocercospora eumusae and increased virulence on the banana host.</title>
        <authorList>
            <person name="Chang T.-C."/>
            <person name="Salvucci A."/>
            <person name="Crous P.W."/>
            <person name="Stergiopoulos I."/>
        </authorList>
    </citation>
    <scope>NUCLEOTIDE SEQUENCE [LARGE SCALE GENOMIC DNA]</scope>
    <source>
        <strain evidence="2 3">CBS 116634</strain>
    </source>
</reference>
<dbReference type="PANTHER" id="PTHR38697:SF1">
    <property type="entry name" value="NUCLEAR PORE COMPLEX PROTEIN SIMILAR TO S. CEREVISIAE NUP2 (EUROFUNG)"/>
    <property type="match status" value="1"/>
</dbReference>